<dbReference type="InterPro" id="IPR029058">
    <property type="entry name" value="AB_hydrolase_fold"/>
</dbReference>
<proteinExistence type="predicted"/>
<reference evidence="1 4" key="3">
    <citation type="submission" date="2016-10" db="EMBL/GenBank/DDBJ databases">
        <title>Genome sequence of Nocardia seriolae strain EM150506, isolated from Anguila japonica.</title>
        <authorList>
            <person name="Han H.-J."/>
        </authorList>
    </citation>
    <scope>NUCLEOTIDE SEQUENCE [LARGE SCALE GENOMIC DNA]</scope>
    <source>
        <strain evidence="1 4">EM150506</strain>
    </source>
</reference>
<dbReference type="GO" id="GO:0004806">
    <property type="term" value="F:triacylglycerol lipase activity"/>
    <property type="evidence" value="ECO:0007669"/>
    <property type="project" value="UniProtKB-EC"/>
</dbReference>
<keyword evidence="1" id="KW-0378">Hydrolase</keyword>
<dbReference type="Gene3D" id="3.40.50.1820">
    <property type="entry name" value="alpha/beta hydrolase"/>
    <property type="match status" value="1"/>
</dbReference>
<dbReference type="Pfam" id="PF03583">
    <property type="entry name" value="LIP"/>
    <property type="match status" value="1"/>
</dbReference>
<evidence type="ECO:0000313" key="2">
    <source>
        <dbReference type="EMBL" id="GAP30357.1"/>
    </source>
</evidence>
<protein>
    <submittedName>
        <fullName evidence="1 2">Lipase</fullName>
        <ecNumber evidence="1">3.1.1.3</ecNumber>
    </submittedName>
</protein>
<dbReference type="KEGG" id="nsr:NS506_05571"/>
<dbReference type="Proteomes" id="UP000037179">
    <property type="component" value="Unassembled WGS sequence"/>
</dbReference>
<evidence type="ECO:0000313" key="3">
    <source>
        <dbReference type="Proteomes" id="UP000037179"/>
    </source>
</evidence>
<dbReference type="InterPro" id="IPR005152">
    <property type="entry name" value="Lipase_secreted"/>
</dbReference>
<sequence>MIASGFGETPPLPEVDPFYRWPRGLARVAPGAVVRSRPVELALLGAIPQRITATQLLFRSNDLHGRAEAAVTTVLLPLGADPAAPRPVVSFQCAIDAVASKCLPSYAFRRGARALGAIPQFELLLIEHALTRGWAVSVPDHVGTAGRFGAPREPGHRTLDGLRATLSSWTCPSTARSRCRAIPAAAWPPPGPPSWPRPTPRS</sequence>
<dbReference type="EMBL" id="CP017839">
    <property type="protein sequence ID" value="APA99617.1"/>
    <property type="molecule type" value="Genomic_DNA"/>
</dbReference>
<dbReference type="EC" id="3.1.1.3" evidence="1"/>
<keyword evidence="3" id="KW-1185">Reference proteome</keyword>
<dbReference type="AlphaFoldDB" id="A0ABC8AZ83"/>
<name>A0ABC8AZ83_9NOCA</name>
<dbReference type="PANTHER" id="PTHR34853">
    <property type="match status" value="1"/>
</dbReference>
<reference evidence="2 3" key="2">
    <citation type="journal article" date="2016" name="Genome Announc.">
        <title>Draft Genome Sequence of Erythromycin- and Oxytetracycline-Sensitive Nocardia seriolae Strain U-1 (NBRC 110359).</title>
        <authorList>
            <person name="Imajoh M."/>
            <person name="Sukeda M."/>
            <person name="Shimizu M."/>
            <person name="Yamane J."/>
            <person name="Ohnishi K."/>
            <person name="Oshima S."/>
        </authorList>
    </citation>
    <scope>NUCLEOTIDE SEQUENCE [LARGE SCALE GENOMIC DNA]</scope>
    <source>
        <strain evidence="2 3">U-1</strain>
    </source>
</reference>
<evidence type="ECO:0000313" key="4">
    <source>
        <dbReference type="Proteomes" id="UP000180166"/>
    </source>
</evidence>
<organism evidence="1 4">
    <name type="scientific">Nocardia seriolae</name>
    <dbReference type="NCBI Taxonomy" id="37332"/>
    <lineage>
        <taxon>Bacteria</taxon>
        <taxon>Bacillati</taxon>
        <taxon>Actinomycetota</taxon>
        <taxon>Actinomycetes</taxon>
        <taxon>Mycobacteriales</taxon>
        <taxon>Nocardiaceae</taxon>
        <taxon>Nocardia</taxon>
    </lineage>
</organism>
<gene>
    <name evidence="1" type="ORF">NS506_05571</name>
    <name evidence="2" type="ORF">NSK11_contig00078-0033</name>
</gene>
<dbReference type="EMBL" id="BBYQ01000078">
    <property type="protein sequence ID" value="GAP30357.1"/>
    <property type="molecule type" value="Genomic_DNA"/>
</dbReference>
<accession>A0ABC8AZ83</accession>
<evidence type="ECO:0000313" key="1">
    <source>
        <dbReference type="EMBL" id="APA99617.1"/>
    </source>
</evidence>
<dbReference type="PANTHER" id="PTHR34853:SF1">
    <property type="entry name" value="LIPASE 5"/>
    <property type="match status" value="1"/>
</dbReference>
<reference evidence="3" key="1">
    <citation type="submission" date="2015-07" db="EMBL/GenBank/DDBJ databases">
        <title>Nocardia seriolae U-1 whole genome shotgun sequence.</title>
        <authorList>
            <person name="Imajoh M."/>
            <person name="Fukumoto Y."/>
            <person name="Sukeda M."/>
            <person name="Yamane J."/>
            <person name="Yamasaki K."/>
            <person name="Shimizu M."/>
            <person name="Ohnishi K."/>
            <person name="Oshima S."/>
        </authorList>
    </citation>
    <scope>NUCLEOTIDE SEQUENCE [LARGE SCALE GENOMIC DNA]</scope>
    <source>
        <strain evidence="3">U-1</strain>
    </source>
</reference>
<dbReference type="Proteomes" id="UP000180166">
    <property type="component" value="Chromosome"/>
</dbReference>